<dbReference type="AlphaFoldDB" id="A0A4U6XJJ1"/>
<protein>
    <submittedName>
        <fullName evidence="1">Uncharacterized protein</fullName>
    </submittedName>
</protein>
<evidence type="ECO:0000313" key="2">
    <source>
        <dbReference type="Proteomes" id="UP000310108"/>
    </source>
</evidence>
<name>A0A4U6XJJ1_9PEZI</name>
<accession>A0A4U6XJJ1</accession>
<gene>
    <name evidence="1" type="ORF">CTA1_11385</name>
</gene>
<dbReference type="Proteomes" id="UP000310108">
    <property type="component" value="Unassembled WGS sequence"/>
</dbReference>
<organism evidence="1 2">
    <name type="scientific">Colletotrichum tanaceti</name>
    <dbReference type="NCBI Taxonomy" id="1306861"/>
    <lineage>
        <taxon>Eukaryota</taxon>
        <taxon>Fungi</taxon>
        <taxon>Dikarya</taxon>
        <taxon>Ascomycota</taxon>
        <taxon>Pezizomycotina</taxon>
        <taxon>Sordariomycetes</taxon>
        <taxon>Hypocreomycetidae</taxon>
        <taxon>Glomerellales</taxon>
        <taxon>Glomerellaceae</taxon>
        <taxon>Colletotrichum</taxon>
        <taxon>Colletotrichum destructivum species complex</taxon>
    </lineage>
</organism>
<comment type="caution">
    <text evidence="1">The sequence shown here is derived from an EMBL/GenBank/DDBJ whole genome shotgun (WGS) entry which is preliminary data.</text>
</comment>
<dbReference type="EMBL" id="PJEX01000080">
    <property type="protein sequence ID" value="TKW56001.1"/>
    <property type="molecule type" value="Genomic_DNA"/>
</dbReference>
<proteinExistence type="predicted"/>
<evidence type="ECO:0000313" key="1">
    <source>
        <dbReference type="EMBL" id="TKW56001.1"/>
    </source>
</evidence>
<sequence length="320" mass="35060">MLLAVEDFGQRVFSDWANDQAIRALSPPPPPGFVGAMDTLADLQRLLLAVGVAAWANTATPMTWNPGKMASNKRLRTARTLQALQNALDALVNAQIANQTPPQMAPLWITLLGLYIVPVVRVPDNAPPSATFPPGGFAQDAPGMTALVNGIATGLYAIFSVPLHTKLRKVVQLCRGHSTPGLVAANEIAREQHWIAKFRRDLTEDYGRCAETYPASAISRLFRDGAYDTAVRGPQIRGFALETRVVGRVAAELRLLDQAFDTEQLDAMSRGVAKSAYRLPCAQFCRRMIPVVQHRTPQQLDDYDDDLVNTVLKTYPLPPH</sequence>
<keyword evidence="2" id="KW-1185">Reference proteome</keyword>
<reference evidence="1 2" key="1">
    <citation type="journal article" date="2019" name="PLoS ONE">
        <title>Comparative genome analysis indicates high evolutionary potential of pathogenicity genes in Colletotrichum tanaceti.</title>
        <authorList>
            <person name="Lelwala R.V."/>
            <person name="Korhonen P.K."/>
            <person name="Young N.D."/>
            <person name="Scott J.B."/>
            <person name="Ades P.A."/>
            <person name="Gasser R.B."/>
            <person name="Taylor P.W.J."/>
        </authorList>
    </citation>
    <scope>NUCLEOTIDE SEQUENCE [LARGE SCALE GENOMIC DNA]</scope>
    <source>
        <strain evidence="1">BRIP57314</strain>
    </source>
</reference>